<feature type="compositionally biased region" description="Basic and acidic residues" evidence="4">
    <location>
        <begin position="2740"/>
        <end position="2777"/>
    </location>
</feature>
<feature type="compositionally biased region" description="Basic and acidic residues" evidence="4">
    <location>
        <begin position="2636"/>
        <end position="2666"/>
    </location>
</feature>
<feature type="region of interest" description="Disordered" evidence="4">
    <location>
        <begin position="343"/>
        <end position="362"/>
    </location>
</feature>
<protein>
    <recommendedName>
        <fullName evidence="5">Nephrocystin 3-like N-terminal domain-containing protein</fullName>
    </recommendedName>
</protein>
<feature type="compositionally biased region" description="Polar residues" evidence="4">
    <location>
        <begin position="2244"/>
        <end position="2260"/>
    </location>
</feature>
<dbReference type="GeneID" id="41958042"/>
<feature type="compositionally biased region" description="Polar residues" evidence="4">
    <location>
        <begin position="1799"/>
        <end position="1809"/>
    </location>
</feature>
<reference evidence="7" key="2">
    <citation type="submission" date="2019-10" db="EMBL/GenBank/DDBJ databases">
        <authorList>
            <consortium name="NCBI Genome Project"/>
        </authorList>
    </citation>
    <scope>NUCLEOTIDE SEQUENCE</scope>
    <source>
        <strain evidence="7">NI907</strain>
    </source>
</reference>
<dbReference type="SMART" id="SM00248">
    <property type="entry name" value="ANK"/>
    <property type="match status" value="7"/>
</dbReference>
<feature type="compositionally biased region" description="Acidic residues" evidence="4">
    <location>
        <begin position="2915"/>
        <end position="2942"/>
    </location>
</feature>
<sequence length="2959" mass="319164">MAHNTPLLGLYPLFQDGGGEWSPNGLDIIAVPGLDGHPFATWTASASAENSMIGPLWLRDFLPGENLPDARVYSYGYDAKSWLTQSKGSDLKTFSNLMLQSIVWARDGRLANRPLLFVCHGIGGLVVKQALVTAHLDEKEYPGVYSSIRSVMFLGVPHRGAGSLNFHQIMADMLVLGGLRAASPPGPDLVKKLQAEPSGLEKLSTDFRNHIKSNVLLVSCYEEVNMNKNGSERCLVPRESAILSVPWEKIIPMISCNHVTMVKFYTRNDHNYKNVAFAIAEVAKPSESPPNPKPVPSKESDPATKKQPQQELKKEMKPGGKPEANSTAKREPPAVVPNVADVPKKTAESTIKKEVQAEPKRREETITGLRECLASLEQACQQASSQSKAKEVDTQSSLPFTMDRVSKNTQYRQWLNSSTDGLLVIQGEGGSGKTTLAKQIFKNITTSQPKTLVLRYSFKETSAVNLTGEQWRLSFWSSLAHQLMTHKPESLERLVRRHHRLRIALTPGFTPVWKPDELLEATSREALPSVLKERNVIIFVDGIDACEKSDELLDDLQKYLLQYPTPASNSGAKPTEITPRFCSKICVTSTRELAAKEKRQRQSIHMEENNVEDLETYVHRQLEQVCALDQKGLILQRAQRSFLRARLLCEQAHQNIQQKSLESAPQLGDLYQHSLGALSPEHRSRGLNMIKWATFASRPLTLPELFVAIEMDSKIDSDITNLSVLFSPQQGGATQLLARETDMEGIVKHLSRGLLNVTTEAATGRKIVRPIHSSLAQLVMPPKVVADKVEKDKVPPSPESFVHLSMVNTCLRFLNIAMRDIQWRSRGSQDPRATGTLAVRPELAFSGYAESFWFRHAQVVEAGAGTLKPSLKWFGFTSSDGDRFLEDFIELARSCALGPLVASSSNPQQEEKTKDSQEKQADRAFEGAGWLHLFALYGLRTPLPAVSKVKQARKVDSRDQTPLHYAALQNHRPVVKSLISYAQDRDHLGNTPLHLAAMQGNVDALKAILKYSTVKNLANTPNSAGHMPLHHAVHYEHRSAAKALLDEKVGAQVDARLPNGKTPLMLTAEVGSHALAAVLLDAKSGGADINAADESGHTALSIAILNGNYTVAKLLVLRKTCAVDKADRDGRTPLMHVVRCGNLAAAKLLLDKRTLEDKVADVNAADGKQLTALLFAVSSLGVKASDAWVGVDAAAKVSDKMVKLLLDSGAQVTCQDKEKRTTVAIALEAAKKATGSVVDKALVVAGLLFAAYEKSKGADLAKWDRDWAESKKEYQAIRHKQTPSAAPKPKDSGAKPSPAGVSKSTTKMDTAGTGKVAVTATAASAKLQSDKKLGAAVNGSAQTNGTPAKPQLANGTTVTAGTSPTPLAQHKGQTETRSAPTAAAKQVVSPESVPKQPLSKSPAGDKVAGPMKATPGATQAVNPAKPAVTKPETVAAASSAKGVDVTKPAPQPSQPASKNALPIQSNNSPKFATVQNQTGPAPPKQATPPGTASKPSPQPIPEAKGVAEAKPAPLSAKATNTPPSTTAKTPSFGSAPIVNGQTPAVSQPSSATVVSPKQAPGPAATSKPSMSTPAPPPAGISPALSKTSVAPGLSSKPTGPTPAKTSMPSTSAAPATTAPKADAQGPTPLATNGTASPKVASPKSPTGLQRKIGSTTRPPMPRARISSEGGPAAAQQATQVNPAQAPGGQQVPAPPSSQPAKQAAVVSPASPMPSKTPSSQAAAVEQPLQRQTAAQLPTTAAPQIPASGPIKRKPIQSAVAVNQAPASKPAASQESAAAPAQKPPTAAVNPAPAPKTATSQPSASALAQRQPQKQSKVAVSSSPAPNPVASQPPAAAPVRKQQESTPAVNPPPASDPATLQPSIGTPAQKQPQQQSGGIQKPAVQKQQSTQQQPPVPPKGGLLQKPPPPPKPASSTVNVLQKPKPAESLPMAPQVQKQTVPAPAVRPAAGPITGQPQKLQQQAQVKQPAKPTTTVPLKQQQQQPVAQGPKPPPAATVPKKQEQQQYKPYTPPQGGPTIKTSNNGQKPPAQLLQQQKQQQQPSTFQQTKPAQSAPKESHQRPPIPVDNKQSPHPEPARRSSSFFSKFSDIFSSGKEKEKNDKPSPPSSVQGKASVNRTPSFSQKVDSPKPSATRFAPRESTQTSEAPPFQVTAAQNYSSYSQVPTSQHHVATYAAPQFYKQQQQQQQQHPGQYGYIQEDQFASPYQSHFGDQRSQQFQPGFDQRTGVGQTGYNDWKHPQKAREVHPNNQAQPGRDSNSSSGVNPALVAGGAGLAVGAGAVLMYNVIQSQNNEPDQSERAISPDSRTYSSYMESQYPTEYSTNGSQYQTEFSTYRTENEYQPADDTNRSFVAADDVYLRSVQKHGEPHKISDIEPEKQSHVSSQVMGQRLAPAMDDDVHSIPSPVPSTPSTPDFDRRSIDLGLEHDIVREDNDSLKSPESPLGRFAPDVDSSQFVSQSIQLNEHDQSEDEELKVPDSPLSDRAPSIRSLSIPAVNLAEDPNDDEDERISLLSHTSSRPSSRGFSPPSPDFPASDDEDGPDDDALNGLSEHVDGLQDAKSMPSFRLHANKARDDDKDDDKLQTTSMLDNEIQENVSDKEGSERGDVHKYEDEVKAREYRPLFADDEPQNNTGIPDDDKDQDEHNDMSFQRHHDLDYAAGTDIDRVSHADEGSQNGSEFGDGIHESNMQGRDLSLQQDRMSDRDDDGYSQAADDDNRSDHYDARHIDEHAPVAGYAAAESSMSSHDQEHDIFQGTCREEHHHTGGPEEQSRHQYQQEDHPDLYDGNGYYSQQTGLAQPQGYHYQYQTQQYHGNHPQTKNIEEDGYNHQQYHAHPQLSTHQPGNYPDYEQQQPPHNGAYNQGLAGAGQEQDAKDYGHGAYDDDGYGAHQQYQNQAQGHPGYVSNDEEEDDDQCIDTTNDMEPTDLDNNDDEDEDEDFQDGEYDNDDQVDYGGQGYGASGDYYDSD</sequence>
<accession>A0A6P8B8N9</accession>
<proteinExistence type="predicted"/>
<feature type="region of interest" description="Disordered" evidence="4">
    <location>
        <begin position="283"/>
        <end position="337"/>
    </location>
</feature>
<dbReference type="RefSeq" id="XP_030983571.1">
    <property type="nucleotide sequence ID" value="XM_031123131.1"/>
</dbReference>
<feature type="region of interest" description="Disordered" evidence="4">
    <location>
        <begin position="902"/>
        <end position="921"/>
    </location>
</feature>
<dbReference type="SUPFAM" id="SSF48403">
    <property type="entry name" value="Ankyrin repeat"/>
    <property type="match status" value="1"/>
</dbReference>
<feature type="compositionally biased region" description="Low complexity" evidence="4">
    <location>
        <begin position="1731"/>
        <end position="1746"/>
    </location>
</feature>
<feature type="compositionally biased region" description="Basic and acidic residues" evidence="4">
    <location>
        <begin position="2591"/>
        <end position="2615"/>
    </location>
</feature>
<name>A0A6P8B8N9_PYRGI</name>
<feature type="region of interest" description="Disordered" evidence="4">
    <location>
        <begin position="2392"/>
        <end position="2959"/>
    </location>
</feature>
<feature type="repeat" description="ANK" evidence="3">
    <location>
        <begin position="988"/>
        <end position="1020"/>
    </location>
</feature>
<evidence type="ECO:0000313" key="7">
    <source>
        <dbReference type="RefSeq" id="XP_030983571.1"/>
    </source>
</evidence>
<feature type="compositionally biased region" description="Basic and acidic residues" evidence="4">
    <location>
        <begin position="2566"/>
        <end position="2577"/>
    </location>
</feature>
<feature type="compositionally biased region" description="Polar residues" evidence="4">
    <location>
        <begin position="1454"/>
        <end position="1479"/>
    </location>
</feature>
<dbReference type="KEGG" id="pgri:PgNI_03077"/>
<dbReference type="SUPFAM" id="SSF52540">
    <property type="entry name" value="P-loop containing nucleoside triphosphate hydrolases"/>
    <property type="match status" value="1"/>
</dbReference>
<feature type="compositionally biased region" description="Low complexity" evidence="4">
    <location>
        <begin position="1682"/>
        <end position="1691"/>
    </location>
</feature>
<feature type="compositionally biased region" description="Low complexity" evidence="4">
    <location>
        <begin position="1868"/>
        <end position="1903"/>
    </location>
</feature>
<feature type="compositionally biased region" description="Basic and acidic residues" evidence="4">
    <location>
        <begin position="909"/>
        <end position="921"/>
    </location>
</feature>
<feature type="region of interest" description="Disordered" evidence="4">
    <location>
        <begin position="2172"/>
        <end position="2261"/>
    </location>
</feature>
<evidence type="ECO:0000256" key="2">
    <source>
        <dbReference type="ARBA" id="ARBA00023043"/>
    </source>
</evidence>
<gene>
    <name evidence="7" type="ORF">PgNI_03077</name>
</gene>
<evidence type="ECO:0000313" key="6">
    <source>
        <dbReference type="Proteomes" id="UP000515153"/>
    </source>
</evidence>
<dbReference type="PANTHER" id="PTHR24173:SF74">
    <property type="entry name" value="ANKYRIN REPEAT DOMAIN-CONTAINING PROTEIN 16"/>
    <property type="match status" value="1"/>
</dbReference>
<feature type="compositionally biased region" description="Polar residues" evidence="4">
    <location>
        <begin position="1353"/>
        <end position="1366"/>
    </location>
</feature>
<feature type="compositionally biased region" description="Basic and acidic residues" evidence="4">
    <location>
        <begin position="2864"/>
        <end position="2874"/>
    </location>
</feature>
<dbReference type="Gene3D" id="1.25.40.20">
    <property type="entry name" value="Ankyrin repeat-containing domain"/>
    <property type="match status" value="2"/>
</dbReference>
<feature type="compositionally biased region" description="Polar residues" evidence="4">
    <location>
        <begin position="2447"/>
        <end position="2458"/>
    </location>
</feature>
<keyword evidence="6" id="KW-1185">Reference proteome</keyword>
<feature type="compositionally biased region" description="Polar residues" evidence="4">
    <location>
        <begin position="2105"/>
        <end position="2123"/>
    </location>
</feature>
<dbReference type="Pfam" id="PF24883">
    <property type="entry name" value="NPHP3_N"/>
    <property type="match status" value="1"/>
</dbReference>
<feature type="region of interest" description="Disordered" evidence="4">
    <location>
        <begin position="1272"/>
        <end position="1309"/>
    </location>
</feature>
<feature type="repeat" description="ANK" evidence="3">
    <location>
        <begin position="1059"/>
        <end position="1094"/>
    </location>
</feature>
<feature type="compositionally biased region" description="Polar residues" evidence="4">
    <location>
        <begin position="1539"/>
        <end position="1555"/>
    </location>
</feature>
<dbReference type="InterPro" id="IPR056884">
    <property type="entry name" value="NPHP3-like_N"/>
</dbReference>
<dbReference type="InterPro" id="IPR002110">
    <property type="entry name" value="Ankyrin_rpt"/>
</dbReference>
<feature type="region of interest" description="Disordered" evidence="4">
    <location>
        <begin position="1336"/>
        <end position="2151"/>
    </location>
</feature>
<feature type="compositionally biased region" description="Low complexity" evidence="4">
    <location>
        <begin position="1601"/>
        <end position="1621"/>
    </location>
</feature>
<feature type="compositionally biased region" description="Polar residues" evidence="4">
    <location>
        <begin position="1517"/>
        <end position="1532"/>
    </location>
</feature>
<feature type="compositionally biased region" description="Polar residues" evidence="4">
    <location>
        <begin position="2681"/>
        <end position="2693"/>
    </location>
</feature>
<keyword evidence="1" id="KW-0677">Repeat</keyword>
<dbReference type="PROSITE" id="PS50297">
    <property type="entry name" value="ANK_REP_REGION"/>
    <property type="match status" value="2"/>
</dbReference>
<evidence type="ECO:0000259" key="5">
    <source>
        <dbReference type="Pfam" id="PF24883"/>
    </source>
</evidence>
<feature type="compositionally biased region" description="Low complexity" evidence="4">
    <location>
        <begin position="1939"/>
        <end position="1987"/>
    </location>
</feature>
<dbReference type="PRINTS" id="PR01415">
    <property type="entry name" value="ANKYRIN"/>
</dbReference>
<dbReference type="Pfam" id="PF12796">
    <property type="entry name" value="Ank_2"/>
    <property type="match status" value="2"/>
</dbReference>
<feature type="compositionally biased region" description="Low complexity" evidence="4">
    <location>
        <begin position="2792"/>
        <end position="2807"/>
    </location>
</feature>
<evidence type="ECO:0000256" key="3">
    <source>
        <dbReference type="PROSITE-ProRule" id="PRU00023"/>
    </source>
</evidence>
<feature type="compositionally biased region" description="Low complexity" evidence="4">
    <location>
        <begin position="1810"/>
        <end position="1838"/>
    </location>
</feature>
<dbReference type="InterPro" id="IPR027417">
    <property type="entry name" value="P-loop_NTPase"/>
</dbReference>
<feature type="compositionally biased region" description="Low complexity" evidence="4">
    <location>
        <begin position="2506"/>
        <end position="2521"/>
    </location>
</feature>
<keyword evidence="2 3" id="KW-0040">ANK repeat</keyword>
<feature type="compositionally biased region" description="Basic and acidic residues" evidence="4">
    <location>
        <begin position="311"/>
        <end position="320"/>
    </location>
</feature>
<organism evidence="6 7">
    <name type="scientific">Pyricularia grisea</name>
    <name type="common">Crabgrass-specific blast fungus</name>
    <name type="synonym">Magnaporthe grisea</name>
    <dbReference type="NCBI Taxonomy" id="148305"/>
    <lineage>
        <taxon>Eukaryota</taxon>
        <taxon>Fungi</taxon>
        <taxon>Dikarya</taxon>
        <taxon>Ascomycota</taxon>
        <taxon>Pezizomycotina</taxon>
        <taxon>Sordariomycetes</taxon>
        <taxon>Sordariomycetidae</taxon>
        <taxon>Magnaporthales</taxon>
        <taxon>Pyriculariaceae</taxon>
        <taxon>Pyricularia</taxon>
    </lineage>
</organism>
<dbReference type="Gene3D" id="3.40.50.300">
    <property type="entry name" value="P-loop containing nucleotide triphosphate hydrolases"/>
    <property type="match status" value="1"/>
</dbReference>
<feature type="domain" description="Nephrocystin 3-like N-terminal" evidence="5">
    <location>
        <begin position="402"/>
        <end position="560"/>
    </location>
</feature>
<feature type="compositionally biased region" description="Basic and acidic residues" evidence="4">
    <location>
        <begin position="2709"/>
        <end position="2725"/>
    </location>
</feature>
<dbReference type="PANTHER" id="PTHR24173">
    <property type="entry name" value="ANKYRIN REPEAT CONTAINING"/>
    <property type="match status" value="1"/>
</dbReference>
<feature type="compositionally biased region" description="Polar residues" evidence="4">
    <location>
        <begin position="1857"/>
        <end position="1867"/>
    </location>
</feature>
<feature type="compositionally biased region" description="Acidic residues" evidence="4">
    <location>
        <begin position="2529"/>
        <end position="2540"/>
    </location>
</feature>
<feature type="compositionally biased region" description="Polar residues" evidence="4">
    <location>
        <begin position="1643"/>
        <end position="1657"/>
    </location>
</feature>
<evidence type="ECO:0000256" key="4">
    <source>
        <dbReference type="SAM" id="MobiDB-lite"/>
    </source>
</evidence>
<feature type="repeat" description="ANK" evidence="3">
    <location>
        <begin position="958"/>
        <end position="990"/>
    </location>
</feature>
<feature type="compositionally biased region" description="Basic and acidic residues" evidence="4">
    <location>
        <begin position="2410"/>
        <end position="2433"/>
    </location>
</feature>
<dbReference type="InterPro" id="IPR036770">
    <property type="entry name" value="Ankyrin_rpt-contain_sf"/>
</dbReference>
<feature type="compositionally biased region" description="Low complexity" evidence="4">
    <location>
        <begin position="1763"/>
        <end position="1798"/>
    </location>
</feature>
<feature type="compositionally biased region" description="Acidic residues" evidence="4">
    <location>
        <begin position="2898"/>
        <end position="2907"/>
    </location>
</feature>
<reference evidence="7" key="3">
    <citation type="submission" date="2025-08" db="UniProtKB">
        <authorList>
            <consortium name="RefSeq"/>
        </authorList>
    </citation>
    <scope>IDENTIFICATION</scope>
    <source>
        <strain evidence="7">NI907</strain>
    </source>
</reference>
<reference evidence="7" key="1">
    <citation type="journal article" date="2019" name="Mol. Biol. Evol.">
        <title>Blast fungal genomes show frequent chromosomal changes, gene gains and losses, and effector gene turnover.</title>
        <authorList>
            <person name="Gomez Luciano L.B."/>
            <person name="Jason Tsai I."/>
            <person name="Chuma I."/>
            <person name="Tosa Y."/>
            <person name="Chen Y.H."/>
            <person name="Li J.Y."/>
            <person name="Li M.Y."/>
            <person name="Jade Lu M.Y."/>
            <person name="Nakayashiki H."/>
            <person name="Li W.H."/>
        </authorList>
    </citation>
    <scope>NUCLEOTIDE SEQUENCE</scope>
    <source>
        <strain evidence="7">NI907</strain>
    </source>
</reference>
<feature type="compositionally biased region" description="Low complexity" evidence="4">
    <location>
        <begin position="2024"/>
        <end position="2048"/>
    </location>
</feature>
<feature type="compositionally biased region" description="Low complexity" evidence="4">
    <location>
        <begin position="2078"/>
        <end position="2091"/>
    </location>
</feature>
<dbReference type="Proteomes" id="UP000515153">
    <property type="component" value="Unplaced"/>
</dbReference>
<dbReference type="PROSITE" id="PS50088">
    <property type="entry name" value="ANK_REPEAT"/>
    <property type="match status" value="3"/>
</dbReference>
<dbReference type="Pfam" id="PF00023">
    <property type="entry name" value="Ank"/>
    <property type="match status" value="1"/>
</dbReference>
<feature type="compositionally biased region" description="Basic and acidic residues" evidence="4">
    <location>
        <begin position="2232"/>
        <end position="2243"/>
    </location>
</feature>
<evidence type="ECO:0000256" key="1">
    <source>
        <dbReference type="ARBA" id="ARBA00022737"/>
    </source>
</evidence>